<dbReference type="Pfam" id="PF03756">
    <property type="entry name" value="AfsA"/>
    <property type="match status" value="2"/>
</dbReference>
<evidence type="ECO:0000313" key="3">
    <source>
        <dbReference type="Proteomes" id="UP001610818"/>
    </source>
</evidence>
<protein>
    <submittedName>
        <fullName evidence="2">ScbA/BarX family gamma-butyrolactone biosynthesis protein</fullName>
    </submittedName>
</protein>
<dbReference type="EMBL" id="JBIRGQ010000022">
    <property type="protein sequence ID" value="MFH8551993.1"/>
    <property type="molecule type" value="Genomic_DNA"/>
</dbReference>
<dbReference type="InterPro" id="IPR005509">
    <property type="entry name" value="AfsA_hotdog_dom"/>
</dbReference>
<organism evidence="2 3">
    <name type="scientific">Streptomyces longisporoflavus</name>
    <dbReference type="NCBI Taxonomy" id="28044"/>
    <lineage>
        <taxon>Bacteria</taxon>
        <taxon>Bacillati</taxon>
        <taxon>Actinomycetota</taxon>
        <taxon>Actinomycetes</taxon>
        <taxon>Kitasatosporales</taxon>
        <taxon>Streptomycetaceae</taxon>
        <taxon>Streptomyces</taxon>
    </lineage>
</organism>
<feature type="domain" description="A-factor biosynthesis hotdog" evidence="1">
    <location>
        <begin position="23"/>
        <end position="160"/>
    </location>
</feature>
<accession>A0ABW7R3Z4</accession>
<comment type="caution">
    <text evidence="2">The sequence shown here is derived from an EMBL/GenBank/DDBJ whole genome shotgun (WGS) entry which is preliminary data.</text>
</comment>
<feature type="domain" description="A-factor biosynthesis hotdog" evidence="1">
    <location>
        <begin position="195"/>
        <end position="280"/>
    </location>
</feature>
<gene>
    <name evidence="2" type="ORF">ACH4F9_44185</name>
</gene>
<dbReference type="RefSeq" id="WP_397719134.1">
    <property type="nucleotide sequence ID" value="NZ_JBIRGN010000022.1"/>
</dbReference>
<evidence type="ECO:0000313" key="2">
    <source>
        <dbReference type="EMBL" id="MFH8551993.1"/>
    </source>
</evidence>
<reference evidence="2 3" key="1">
    <citation type="submission" date="2024-10" db="EMBL/GenBank/DDBJ databases">
        <title>The Natural Products Discovery Center: Release of the First 8490 Sequenced Strains for Exploring Actinobacteria Biosynthetic Diversity.</title>
        <authorList>
            <person name="Kalkreuter E."/>
            <person name="Kautsar S.A."/>
            <person name="Yang D."/>
            <person name="Bader C.D."/>
            <person name="Teijaro C.N."/>
            <person name="Fluegel L."/>
            <person name="Davis C.M."/>
            <person name="Simpson J.R."/>
            <person name="Lauterbach L."/>
            <person name="Steele A.D."/>
            <person name="Gui C."/>
            <person name="Meng S."/>
            <person name="Li G."/>
            <person name="Viehrig K."/>
            <person name="Ye F."/>
            <person name="Su P."/>
            <person name="Kiefer A.F."/>
            <person name="Nichols A."/>
            <person name="Cepeda A.J."/>
            <person name="Yan W."/>
            <person name="Fan B."/>
            <person name="Jiang Y."/>
            <person name="Adhikari A."/>
            <person name="Zheng C.-J."/>
            <person name="Schuster L."/>
            <person name="Cowan T.M."/>
            <person name="Smanski M.J."/>
            <person name="Chevrette M.G."/>
            <person name="De Carvalho L.P.S."/>
            <person name="Shen B."/>
        </authorList>
    </citation>
    <scope>NUCLEOTIDE SEQUENCE [LARGE SCALE GENOMIC DNA]</scope>
    <source>
        <strain evidence="2 3">NPDC017990</strain>
    </source>
</reference>
<keyword evidence="3" id="KW-1185">Reference proteome</keyword>
<dbReference type="InterPro" id="IPR047757">
    <property type="entry name" value="AfsA-like"/>
</dbReference>
<proteinExistence type="predicted"/>
<evidence type="ECO:0000259" key="1">
    <source>
        <dbReference type="Pfam" id="PF03756"/>
    </source>
</evidence>
<dbReference type="Proteomes" id="UP001610818">
    <property type="component" value="Unassembled WGS sequence"/>
</dbReference>
<sequence>MPIRIDEFTPPIPARTNAVPARLIGKTSDEEVLVHGWERTSGTTHRVTARWPQVHRFYNPPTFGGSFSPLLFVETVRQALSLLCHEALHIPLEHRLGWSYCASTADPNELVNDSRPGEVELEVVHAVPDPRKKSRSARLTAHVQASRNGRPLGAAHIKYTAHPPALYNRLRGEHADAHKATDTALPPGPPLPAELVSRADAADVVISPTDAPRRWLLRADTTHPILFDHAHDHMPGMVLLEAASQAVLSMAAPRQSMPMTFRTEFNRYVELDAPCWIEASPLIRLHGDIGHSEVRGIQHDQTVFTTQIVTRG</sequence>
<dbReference type="NCBIfam" id="NF041195">
    <property type="entry name" value="ScbA_BarX_GamBu"/>
    <property type="match status" value="1"/>
</dbReference>
<name>A0ABW7R3Z4_9ACTN</name>